<comment type="caution">
    <text evidence="2">The sequence shown here is derived from an EMBL/GenBank/DDBJ whole genome shotgun (WGS) entry which is preliminary data.</text>
</comment>
<organism evidence="2 3">
    <name type="scientific">Ephemerocybe angulata</name>
    <dbReference type="NCBI Taxonomy" id="980116"/>
    <lineage>
        <taxon>Eukaryota</taxon>
        <taxon>Fungi</taxon>
        <taxon>Dikarya</taxon>
        <taxon>Basidiomycota</taxon>
        <taxon>Agaricomycotina</taxon>
        <taxon>Agaricomycetes</taxon>
        <taxon>Agaricomycetidae</taxon>
        <taxon>Agaricales</taxon>
        <taxon>Agaricineae</taxon>
        <taxon>Psathyrellaceae</taxon>
        <taxon>Ephemerocybe</taxon>
    </lineage>
</organism>
<keyword evidence="3" id="KW-1185">Reference proteome</keyword>
<dbReference type="PANTHER" id="PTHR46791:SF5">
    <property type="entry name" value="CLR5 DOMAIN-CONTAINING PROTEIN-RELATED"/>
    <property type="match status" value="1"/>
</dbReference>
<name>A0A8H6HAV3_9AGAR</name>
<reference evidence="2 3" key="1">
    <citation type="submission" date="2020-07" db="EMBL/GenBank/DDBJ databases">
        <title>Comparative genomics of pyrophilous fungi reveals a link between fire events and developmental genes.</title>
        <authorList>
            <consortium name="DOE Joint Genome Institute"/>
            <person name="Steindorff A.S."/>
            <person name="Carver A."/>
            <person name="Calhoun S."/>
            <person name="Stillman K."/>
            <person name="Liu H."/>
            <person name="Lipzen A."/>
            <person name="Pangilinan J."/>
            <person name="Labutti K."/>
            <person name="Bruns T.D."/>
            <person name="Grigoriev I.V."/>
        </authorList>
    </citation>
    <scope>NUCLEOTIDE SEQUENCE [LARGE SCALE GENOMIC DNA]</scope>
    <source>
        <strain evidence="2 3">CBS 144469</strain>
    </source>
</reference>
<accession>A0A8H6HAV3</accession>
<evidence type="ECO:0000313" key="3">
    <source>
        <dbReference type="Proteomes" id="UP000521943"/>
    </source>
</evidence>
<sequence>MNHSLPLPEFLQQSARVLEDARFAVSSLPNIEQTTAGHYIERLVTTRSILEGINDFTLLSEHEIRSCRLWRDVRKDSLEAFRRIFFHLEKLALLDPDSPIHLVCLYLVFQPRIQASLDRAGKAWNRHGVRTARSKTPLAMYELSRERAINAGYWTGDPGDGVEVVDEGYGEDGEANFLPPKDVLDDDPVAPRSDVFDTTEAEKEAGIFIVDDDEIAAARSALGSMDFSEDDGNFGIDIYCTAVTRLFATLLASDNSDD</sequence>
<feature type="domain" description="Integrase core" evidence="1">
    <location>
        <begin position="59"/>
        <end position="142"/>
    </location>
</feature>
<evidence type="ECO:0000259" key="1">
    <source>
        <dbReference type="Pfam" id="PF24764"/>
    </source>
</evidence>
<dbReference type="AlphaFoldDB" id="A0A8H6HAV3"/>
<dbReference type="Pfam" id="PF24764">
    <property type="entry name" value="rva_4"/>
    <property type="match status" value="1"/>
</dbReference>
<gene>
    <name evidence="2" type="ORF">DFP72DRAFT_827527</name>
</gene>
<evidence type="ECO:0000313" key="2">
    <source>
        <dbReference type="EMBL" id="KAF6743578.1"/>
    </source>
</evidence>
<dbReference type="Proteomes" id="UP000521943">
    <property type="component" value="Unassembled WGS sequence"/>
</dbReference>
<dbReference type="OrthoDB" id="2686689at2759"/>
<dbReference type="EMBL" id="JACGCI010000141">
    <property type="protein sequence ID" value="KAF6743578.1"/>
    <property type="molecule type" value="Genomic_DNA"/>
</dbReference>
<dbReference type="InterPro" id="IPR058913">
    <property type="entry name" value="Integrase_dom_put"/>
</dbReference>
<protein>
    <recommendedName>
        <fullName evidence="1">Integrase core domain-containing protein</fullName>
    </recommendedName>
</protein>
<dbReference type="PANTHER" id="PTHR46791">
    <property type="entry name" value="EXPRESSED PROTEIN"/>
    <property type="match status" value="1"/>
</dbReference>
<proteinExistence type="predicted"/>